<proteinExistence type="predicted"/>
<dbReference type="PANTHER" id="PTHR13887">
    <property type="entry name" value="GLUTATHIONE S-TRANSFERASE KAPPA"/>
    <property type="match status" value="1"/>
</dbReference>
<dbReference type="EMBL" id="WRXN01000012">
    <property type="protein sequence ID" value="MVT11328.1"/>
    <property type="molecule type" value="Genomic_DNA"/>
</dbReference>
<accession>A0A7K1UAM0</accession>
<reference evidence="1 2" key="1">
    <citation type="submission" date="2019-12" db="EMBL/GenBank/DDBJ databases">
        <title>Chitinophaga sp. strain ysch24 (GDMCC 1.1355), whole genome shotgun sequence.</title>
        <authorList>
            <person name="Zhang X."/>
        </authorList>
    </citation>
    <scope>NUCLEOTIDE SEQUENCE [LARGE SCALE GENOMIC DNA]</scope>
    <source>
        <strain evidence="2">ysch24</strain>
    </source>
</reference>
<name>A0A7K1UAM0_9BACT</name>
<comment type="caution">
    <text evidence="1">The sequence shown here is derived from an EMBL/GenBank/DDBJ whole genome shotgun (WGS) entry which is preliminary data.</text>
</comment>
<evidence type="ECO:0000313" key="2">
    <source>
        <dbReference type="Proteomes" id="UP000461730"/>
    </source>
</evidence>
<evidence type="ECO:0000313" key="1">
    <source>
        <dbReference type="EMBL" id="MVT11328.1"/>
    </source>
</evidence>
<dbReference type="AlphaFoldDB" id="A0A7K1UAM0"/>
<dbReference type="Gene3D" id="3.40.30.10">
    <property type="entry name" value="Glutaredoxin"/>
    <property type="match status" value="1"/>
</dbReference>
<sequence length="307" mass="34944">MENNNPLLCNPENGICELPAHDTRSADSNNYKPERKPIKIIYYTDPICSSCWGVEPQLRKLKLEYGGSIEIEYRMGGLLPDWSYNSGGISKPADVAHHWDEVSMYYDMPIDGDIWLEDPLTSSYPPSIAFKAAQLQDNEKAILFLREIREMVFLKKKNITKWEHLELAARNVGLNIVQFKKSYEGEAKELFNKDLQSGRELGVKGFPTIFFADTAGKTEIVYGSRPYSFYENALLNLYPTTVKSQYDKTWLSVFSKYSSLTAKEFSELTGAARNESESILDELTTKGKLDKLITKNGALWTFRNANP</sequence>
<dbReference type="InterPro" id="IPR036249">
    <property type="entry name" value="Thioredoxin-like_sf"/>
</dbReference>
<protein>
    <submittedName>
        <fullName evidence="1">DsbA family protein</fullName>
    </submittedName>
</protein>
<dbReference type="RefSeq" id="WP_157308750.1">
    <property type="nucleotide sequence ID" value="NZ_WRXN01000012.1"/>
</dbReference>
<dbReference type="SUPFAM" id="SSF52833">
    <property type="entry name" value="Thioredoxin-like"/>
    <property type="match status" value="1"/>
</dbReference>
<dbReference type="Proteomes" id="UP000461730">
    <property type="component" value="Unassembled WGS sequence"/>
</dbReference>
<dbReference type="Pfam" id="PF13743">
    <property type="entry name" value="Thioredoxin_5"/>
    <property type="match status" value="1"/>
</dbReference>
<organism evidence="1 2">
    <name type="scientific">Chitinophaga tropicalis</name>
    <dbReference type="NCBI Taxonomy" id="2683588"/>
    <lineage>
        <taxon>Bacteria</taxon>
        <taxon>Pseudomonadati</taxon>
        <taxon>Bacteroidota</taxon>
        <taxon>Chitinophagia</taxon>
        <taxon>Chitinophagales</taxon>
        <taxon>Chitinophagaceae</taxon>
        <taxon>Chitinophaga</taxon>
    </lineage>
</organism>
<keyword evidence="2" id="KW-1185">Reference proteome</keyword>
<dbReference type="CDD" id="cd03025">
    <property type="entry name" value="DsbA_FrnE_like"/>
    <property type="match status" value="1"/>
</dbReference>
<gene>
    <name evidence="1" type="ORF">GO493_23870</name>
</gene>
<dbReference type="Gene3D" id="1.10.472.60">
    <property type="entry name" value="putative protein disulfide isomerase domain"/>
    <property type="match status" value="1"/>
</dbReference>